<dbReference type="Proteomes" id="UP001519331">
    <property type="component" value="Unassembled WGS sequence"/>
</dbReference>
<reference evidence="1 2" key="1">
    <citation type="submission" date="2021-03" db="EMBL/GenBank/DDBJ databases">
        <title>Sequencing the genomes of 1000 actinobacteria strains.</title>
        <authorList>
            <person name="Klenk H.-P."/>
        </authorList>
    </citation>
    <scope>NUCLEOTIDE SEQUENCE [LARGE SCALE GENOMIC DNA]</scope>
    <source>
        <strain evidence="1 2">DSM 12544</strain>
    </source>
</reference>
<keyword evidence="2" id="KW-1185">Reference proteome</keyword>
<name>A0ABS4SYX7_9MICC</name>
<comment type="caution">
    <text evidence="1">The sequence shown here is derived from an EMBL/GenBank/DDBJ whole genome shotgun (WGS) entry which is preliminary data.</text>
</comment>
<proteinExistence type="predicted"/>
<sequence length="290" mass="31352">MSVENFVPEIWSAALLQSLRDRLVYGQDGVINRQYEGEIANAGDTVHITQFADPDVRSYTKNGSIDWDLLESSQQTMVVDQANYFAFSVDDIDRRQALSGFVEESTTGASYNLAAEADAYLAGLMSDAITGDNELPDDGVLTAADAYAYLVRLRTRLTRSNAPDEGRWVIVPPEFYALLLQDDRFIRADAAGTTEGLRNGSVGRAAGFDVIEANRVPEVDGGYRVIAGHGIATTFAEQITQTEAMRLQNTFADGVRGLHLYGAKVIRGDKLAGGTVQVDPDGDEGGAEGN</sequence>
<accession>A0ABS4SYX7</accession>
<evidence type="ECO:0000313" key="1">
    <source>
        <dbReference type="EMBL" id="MBP2317395.1"/>
    </source>
</evidence>
<evidence type="ECO:0000313" key="2">
    <source>
        <dbReference type="Proteomes" id="UP001519331"/>
    </source>
</evidence>
<organism evidence="1 2">
    <name type="scientific">Nesterenkonia lacusekhoensis</name>
    <dbReference type="NCBI Taxonomy" id="150832"/>
    <lineage>
        <taxon>Bacteria</taxon>
        <taxon>Bacillati</taxon>
        <taxon>Actinomycetota</taxon>
        <taxon>Actinomycetes</taxon>
        <taxon>Micrococcales</taxon>
        <taxon>Micrococcaceae</taxon>
        <taxon>Nesterenkonia</taxon>
    </lineage>
</organism>
<protein>
    <recommendedName>
        <fullName evidence="3">P22 coat protein-protein 5 domain protein</fullName>
    </recommendedName>
</protein>
<dbReference type="EMBL" id="JAGINX010000001">
    <property type="protein sequence ID" value="MBP2317395.1"/>
    <property type="molecule type" value="Genomic_DNA"/>
</dbReference>
<evidence type="ECO:0008006" key="3">
    <source>
        <dbReference type="Google" id="ProtNLM"/>
    </source>
</evidence>
<gene>
    <name evidence="1" type="ORF">JOF45_000414</name>
</gene>
<dbReference type="RefSeq" id="WP_210047568.1">
    <property type="nucleotide sequence ID" value="NZ_JAGINX010000001.1"/>
</dbReference>